<proteinExistence type="predicted"/>
<evidence type="ECO:0000313" key="1">
    <source>
        <dbReference type="EMBL" id="NGO50029.1"/>
    </source>
</evidence>
<evidence type="ECO:0000313" key="2">
    <source>
        <dbReference type="Proteomes" id="UP001642900"/>
    </source>
</evidence>
<organism evidence="1 2">
    <name type="scientific">Allomesorhizobium camelthorni</name>
    <dbReference type="NCBI Taxonomy" id="475069"/>
    <lineage>
        <taxon>Bacteria</taxon>
        <taxon>Pseudomonadati</taxon>
        <taxon>Pseudomonadota</taxon>
        <taxon>Alphaproteobacteria</taxon>
        <taxon>Hyphomicrobiales</taxon>
        <taxon>Phyllobacteriaceae</taxon>
        <taxon>Allomesorhizobium</taxon>
    </lineage>
</organism>
<reference evidence="1 2" key="1">
    <citation type="submission" date="2020-02" db="EMBL/GenBank/DDBJ databases">
        <title>Genome sequence of strain CCNWXJ40-4.</title>
        <authorList>
            <person name="Gao J."/>
            <person name="Sun J."/>
        </authorList>
    </citation>
    <scope>NUCLEOTIDE SEQUENCE [LARGE SCALE GENOMIC DNA]</scope>
    <source>
        <strain evidence="1 2">CCNWXJ 40-4</strain>
    </source>
</reference>
<dbReference type="AlphaFoldDB" id="A0A6G4W603"/>
<dbReference type="Proteomes" id="UP001642900">
    <property type="component" value="Unassembled WGS sequence"/>
</dbReference>
<comment type="caution">
    <text evidence="1">The sequence shown here is derived from an EMBL/GenBank/DDBJ whole genome shotgun (WGS) entry which is preliminary data.</text>
</comment>
<sequence>MTRLALLERLKELQQMPKFQRRDISTISACLSKEALAKHVELCEEAVSTPVRPTLHDGRSDCV</sequence>
<protein>
    <submittedName>
        <fullName evidence="1">Uncharacterized protein</fullName>
    </submittedName>
</protein>
<name>A0A6G4W603_9HYPH</name>
<gene>
    <name evidence="1" type="ORF">G6N73_02360</name>
</gene>
<dbReference type="RefSeq" id="WP_165022724.1">
    <property type="nucleotide sequence ID" value="NZ_JAAKZF010000001.1"/>
</dbReference>
<accession>A0A6G4W603</accession>
<dbReference type="EMBL" id="JAAKZF010000001">
    <property type="protein sequence ID" value="NGO50029.1"/>
    <property type="molecule type" value="Genomic_DNA"/>
</dbReference>
<keyword evidence="2" id="KW-1185">Reference proteome</keyword>